<dbReference type="GO" id="GO:0006284">
    <property type="term" value="P:base-excision repair"/>
    <property type="evidence" value="ECO:0007669"/>
    <property type="project" value="TreeGrafter"/>
</dbReference>
<comment type="catalytic activity">
    <reaction evidence="1">
        <text>Exonucleolytic cleavage in the 3'- to 5'-direction to yield nucleoside 5'-phosphates.</text>
        <dbReference type="EC" id="3.1.11.2"/>
    </reaction>
</comment>
<evidence type="ECO:0000256" key="8">
    <source>
        <dbReference type="ARBA" id="ARBA00023204"/>
    </source>
</evidence>
<feature type="binding site" evidence="10">
    <location>
        <position position="10"/>
    </location>
    <ligand>
        <name>Mg(2+)</name>
        <dbReference type="ChEBI" id="CHEBI:18420"/>
        <label>1</label>
    </ligand>
</feature>
<dbReference type="EC" id="3.1.11.2" evidence="3"/>
<evidence type="ECO:0000256" key="4">
    <source>
        <dbReference type="ARBA" id="ARBA00022723"/>
    </source>
</evidence>
<dbReference type="Proteomes" id="UP000472265">
    <property type="component" value="Chromosome 12"/>
</dbReference>
<protein>
    <recommendedName>
        <fullName evidence="3">exodeoxyribonuclease III</fullName>
        <ecNumber evidence="3">3.1.11.2</ecNumber>
    </recommendedName>
</protein>
<evidence type="ECO:0000256" key="2">
    <source>
        <dbReference type="ARBA" id="ARBA00007092"/>
    </source>
</evidence>
<reference evidence="13" key="3">
    <citation type="submission" date="2025-09" db="UniProtKB">
        <authorList>
            <consortium name="Ensembl"/>
        </authorList>
    </citation>
    <scope>IDENTIFICATION</scope>
</reference>
<keyword evidence="5" id="KW-0227">DNA damage</keyword>
<dbReference type="GO" id="GO:0003906">
    <property type="term" value="F:DNA-(apurinic or apyrimidinic site) endonuclease activity"/>
    <property type="evidence" value="ECO:0007669"/>
    <property type="project" value="TreeGrafter"/>
</dbReference>
<feature type="binding site" evidence="10">
    <location>
        <position position="39"/>
    </location>
    <ligand>
        <name>Mg(2+)</name>
        <dbReference type="ChEBI" id="CHEBI:18420"/>
        <label>1</label>
    </ligand>
</feature>
<evidence type="ECO:0000313" key="13">
    <source>
        <dbReference type="Ensembl" id="ENSSAUP00010022361.1"/>
    </source>
</evidence>
<evidence type="ECO:0000256" key="6">
    <source>
        <dbReference type="ARBA" id="ARBA00022801"/>
    </source>
</evidence>
<dbReference type="PANTHER" id="PTHR22748:SF26">
    <property type="entry name" value="ENDONUCLEASE_EXONUCLEASE_PHOSPHATASE DOMAIN-CONTAINING PROTEIN"/>
    <property type="match status" value="1"/>
</dbReference>
<dbReference type="Ensembl" id="ENSSAUT00010023613.1">
    <property type="protein sequence ID" value="ENSSAUP00010022361.1"/>
    <property type="gene ID" value="ENSSAUG00010009860.1"/>
</dbReference>
<evidence type="ECO:0000256" key="5">
    <source>
        <dbReference type="ARBA" id="ARBA00022763"/>
    </source>
</evidence>
<dbReference type="GO" id="GO:0005634">
    <property type="term" value="C:nucleus"/>
    <property type="evidence" value="ECO:0007669"/>
    <property type="project" value="TreeGrafter"/>
</dbReference>
<dbReference type="AlphaFoldDB" id="A0A671VC35"/>
<dbReference type="PANTHER" id="PTHR22748">
    <property type="entry name" value="AP ENDONUCLEASE"/>
    <property type="match status" value="1"/>
</dbReference>
<feature type="site" description="Important for catalytic activity" evidence="11">
    <location>
        <position position="204"/>
    </location>
</feature>
<evidence type="ECO:0000256" key="1">
    <source>
        <dbReference type="ARBA" id="ARBA00000493"/>
    </source>
</evidence>
<keyword evidence="4 10" id="KW-0479">Metal-binding</keyword>
<evidence type="ECO:0000313" key="14">
    <source>
        <dbReference type="Proteomes" id="UP000472265"/>
    </source>
</evidence>
<feature type="binding site" evidence="10">
    <location>
        <position position="143"/>
    </location>
    <ligand>
        <name>Mg(2+)</name>
        <dbReference type="ChEBI" id="CHEBI:18420"/>
        <label>1</label>
    </ligand>
</feature>
<feature type="domain" description="Endonuclease/exonuclease/phosphatase" evidence="12">
    <location>
        <begin position="8"/>
        <end position="229"/>
    </location>
</feature>
<accession>A0A671VC35</accession>
<keyword evidence="10" id="KW-0464">Manganese</keyword>
<reference evidence="13" key="1">
    <citation type="submission" date="2021-04" db="EMBL/GenBank/DDBJ databases">
        <authorList>
            <consortium name="Wellcome Sanger Institute Data Sharing"/>
        </authorList>
    </citation>
    <scope>NUCLEOTIDE SEQUENCE [LARGE SCALE GENOMIC DNA]</scope>
</reference>
<dbReference type="InterPro" id="IPR004808">
    <property type="entry name" value="AP_endonuc_1"/>
</dbReference>
<dbReference type="OMA" id="HVSLSIC"/>
<evidence type="ECO:0000256" key="10">
    <source>
        <dbReference type="PIRSR" id="PIRSR604808-2"/>
    </source>
</evidence>
<dbReference type="InterPro" id="IPR036691">
    <property type="entry name" value="Endo/exonu/phosph_ase_sf"/>
</dbReference>
<feature type="site" description="Interaction with DNA substrate" evidence="11">
    <location>
        <position position="229"/>
    </location>
</feature>
<dbReference type="GO" id="GO:0008311">
    <property type="term" value="F:double-stranded DNA 3'-5' DNA exonuclease activity"/>
    <property type="evidence" value="ECO:0007669"/>
    <property type="project" value="UniProtKB-EC"/>
</dbReference>
<dbReference type="GO" id="GO:0008081">
    <property type="term" value="F:phosphoric diester hydrolase activity"/>
    <property type="evidence" value="ECO:0007669"/>
    <property type="project" value="TreeGrafter"/>
</dbReference>
<proteinExistence type="inferred from homology"/>
<dbReference type="InterPro" id="IPR005135">
    <property type="entry name" value="Endo/exonuclease/phosphatase"/>
</dbReference>
<reference evidence="13" key="2">
    <citation type="submission" date="2025-08" db="UniProtKB">
        <authorList>
            <consortium name="Ensembl"/>
        </authorList>
    </citation>
    <scope>IDENTIFICATION</scope>
</reference>
<dbReference type="Gene3D" id="3.60.10.10">
    <property type="entry name" value="Endonuclease/exonuclease/phosphatase"/>
    <property type="match status" value="1"/>
</dbReference>
<organism evidence="13 14">
    <name type="scientific">Sparus aurata</name>
    <name type="common">Gilthead sea bream</name>
    <dbReference type="NCBI Taxonomy" id="8175"/>
    <lineage>
        <taxon>Eukaryota</taxon>
        <taxon>Metazoa</taxon>
        <taxon>Chordata</taxon>
        <taxon>Craniata</taxon>
        <taxon>Vertebrata</taxon>
        <taxon>Euteleostomi</taxon>
        <taxon>Actinopterygii</taxon>
        <taxon>Neopterygii</taxon>
        <taxon>Teleostei</taxon>
        <taxon>Neoteleostei</taxon>
        <taxon>Acanthomorphata</taxon>
        <taxon>Eupercaria</taxon>
        <taxon>Spariformes</taxon>
        <taxon>Sparidae</taxon>
        <taxon>Sparus</taxon>
    </lineage>
</organism>
<keyword evidence="6" id="KW-0378">Hydrolase</keyword>
<dbReference type="SUPFAM" id="SSF56219">
    <property type="entry name" value="DNase I-like"/>
    <property type="match status" value="1"/>
</dbReference>
<keyword evidence="7 10" id="KW-0460">Magnesium</keyword>
<evidence type="ECO:0000256" key="9">
    <source>
        <dbReference type="PIRSR" id="PIRSR604808-1"/>
    </source>
</evidence>
<sequence length="379" mass="42963">MSDLKIVSLNVKGFNNAIKRQKILAFLKKEKTQIALLSETHLNDLEHLKLRRSWVGQVFYSSYNTKSRGVAILIHRSLPFTLETTIRDNDGRYILVSGYLYGEQILIGCVYGPNSYKGAFFPKLLSDVSSVSTPYVILGGDFNCVFDPSVDQSPPKSSPTPRKSLRLKELCHDLELFDTWRIANPKGRDYTFFSQPHQTFSRIDFFLSSRMVLDRVRECLIGGCSLSDHSHVSLSICPPYSDPSSRHWRMNPSLLSSPPFIDYITEQWNVFMAANKTPDVSPSLLWETAKAYLRGSMISYTTAQKKAAIKEQLDLENLIQQLEVQFKSTPSTTLFKRLEAARSALNQLLTKKAESTIFFAKHSLAWSRDRLVAPSCSVV</sequence>
<dbReference type="Pfam" id="PF03372">
    <property type="entry name" value="Exo_endo_phos"/>
    <property type="match status" value="1"/>
</dbReference>
<feature type="binding site" evidence="10">
    <location>
        <position position="229"/>
    </location>
    <ligand>
        <name>Mg(2+)</name>
        <dbReference type="ChEBI" id="CHEBI:18420"/>
        <label>1</label>
    </ligand>
</feature>
<feature type="active site" description="Proton acceptor" evidence="9">
    <location>
        <position position="229"/>
    </location>
</feature>
<comment type="similarity">
    <text evidence="2">Belongs to the DNA repair enzymes AP/ExoA family.</text>
</comment>
<comment type="cofactor">
    <cofactor evidence="10">
        <name>Mg(2+)</name>
        <dbReference type="ChEBI" id="CHEBI:18420"/>
    </cofactor>
    <cofactor evidence="10">
        <name>Mn(2+)</name>
        <dbReference type="ChEBI" id="CHEBI:29035"/>
    </cofactor>
    <text evidence="10">Probably binds two magnesium or manganese ions per subunit.</text>
</comment>
<feature type="binding site" evidence="10">
    <location>
        <position position="228"/>
    </location>
    <ligand>
        <name>Mg(2+)</name>
        <dbReference type="ChEBI" id="CHEBI:18420"/>
        <label>1</label>
    </ligand>
</feature>
<feature type="site" description="Transition state stabilizer" evidence="11">
    <location>
        <position position="143"/>
    </location>
</feature>
<dbReference type="CDD" id="cd09076">
    <property type="entry name" value="L1-EN"/>
    <property type="match status" value="1"/>
</dbReference>
<feature type="active site" description="Proton donor/acceptor" evidence="9">
    <location>
        <position position="141"/>
    </location>
</feature>
<dbReference type="GeneTree" id="ENSGT00950000183016"/>
<dbReference type="InParanoid" id="A0A671VC35"/>
<feature type="active site" evidence="9">
    <location>
        <position position="111"/>
    </location>
</feature>
<keyword evidence="14" id="KW-1185">Reference proteome</keyword>
<feature type="binding site" evidence="10">
    <location>
        <position position="141"/>
    </location>
    <ligand>
        <name>Mg(2+)</name>
        <dbReference type="ChEBI" id="CHEBI:18420"/>
        <label>1</label>
    </ligand>
</feature>
<evidence type="ECO:0000256" key="3">
    <source>
        <dbReference type="ARBA" id="ARBA00012115"/>
    </source>
</evidence>
<dbReference type="GO" id="GO:0046872">
    <property type="term" value="F:metal ion binding"/>
    <property type="evidence" value="ECO:0007669"/>
    <property type="project" value="UniProtKB-KW"/>
</dbReference>
<name>A0A671VC35_SPAAU</name>
<keyword evidence="8" id="KW-0234">DNA repair</keyword>
<evidence type="ECO:0000259" key="12">
    <source>
        <dbReference type="Pfam" id="PF03372"/>
    </source>
</evidence>
<evidence type="ECO:0000256" key="7">
    <source>
        <dbReference type="ARBA" id="ARBA00022842"/>
    </source>
</evidence>
<evidence type="ECO:0000256" key="11">
    <source>
        <dbReference type="PIRSR" id="PIRSR604808-3"/>
    </source>
</evidence>